<feature type="compositionally biased region" description="Polar residues" evidence="8">
    <location>
        <begin position="606"/>
        <end position="624"/>
    </location>
</feature>
<dbReference type="PANTHER" id="PTHR16004">
    <property type="entry name" value="RING FINGER PROTEIN 31-RELATED"/>
    <property type="match status" value="1"/>
</dbReference>
<dbReference type="GO" id="GO:0061630">
    <property type="term" value="F:ubiquitin protein ligase activity"/>
    <property type="evidence" value="ECO:0007669"/>
    <property type="project" value="TreeGrafter"/>
</dbReference>
<dbReference type="OrthoDB" id="9978677at2759"/>
<feature type="compositionally biased region" description="Polar residues" evidence="8">
    <location>
        <begin position="228"/>
        <end position="247"/>
    </location>
</feature>
<dbReference type="InterPro" id="IPR041031">
    <property type="entry name" value="RNF31_C"/>
</dbReference>
<organism evidence="11 12">
    <name type="scientific">Macrostomum lignano</name>
    <dbReference type="NCBI Taxonomy" id="282301"/>
    <lineage>
        <taxon>Eukaryota</taxon>
        <taxon>Metazoa</taxon>
        <taxon>Spiralia</taxon>
        <taxon>Lophotrochozoa</taxon>
        <taxon>Platyhelminthes</taxon>
        <taxon>Rhabditophora</taxon>
        <taxon>Macrostomorpha</taxon>
        <taxon>Macrostomida</taxon>
        <taxon>Macrostomidae</taxon>
        <taxon>Macrostomum</taxon>
    </lineage>
</organism>
<keyword evidence="1" id="KW-0808">Transferase</keyword>
<comment type="caution">
    <text evidence="11">The sequence shown here is derived from an EMBL/GenBank/DDBJ whole genome shotgun (WGS) entry which is preliminary data.</text>
</comment>
<proteinExistence type="predicted"/>
<dbReference type="GO" id="GO:0097039">
    <property type="term" value="P:protein linear polyubiquitination"/>
    <property type="evidence" value="ECO:0007669"/>
    <property type="project" value="TreeGrafter"/>
</dbReference>
<sequence length="1470" mass="165553">MASGTPMEVSVRNARNVLIRIVKKDRRLPQPDEMAELISIDCDLEMKYQPISVSVLLQNVRGKLSNVRSACTLLRNKMKQLLLPREDRSTDWSVMKASYLRSLPNAAKLLETIGFVLCGENFIANEDRITLQSVVDFLVDVSMVTEELSLYLSGQHPRMDVIKSYTSAAGQLEQRQQQTHITTNPLLIVQESELPAQKEPSGIQRRTATLPSLPSPPLSTPLVAVSSAATESTGQKPLQSAQQFEDLSQQPTQKPRPPPTPSSSAPAQLLCDLCGDEPVALVCSNEACPRRHLCLGCDQRWHGHPSRRGHEREGADTVELRRKIPSSMTASAVATLPRSRTALEPAASGIKPRLVVASGGKNYVSYVSQLGLAASNFDSEQQQQSKGKDQSSDVQSDDLKIPNEREEQQTDAAATKKQETESSESQEREEKQRGQEEQERQERKEQQRKQEDLEKERDQQRRQEEQERQEQEEQQRKQEDLAKQEREQQRRREEQQKQEREELSRQAERGRKEQEKRIAQESDSPMDQDFEPSQPDHTNQQSTVLQQMLQFEAMDIAGNMYSSGGGSLGKPDWDSNGFATMPTRKAAPKFVDDSNQDDCSNEIYRSPTQQAHQSLTQTLESNSHGRSHNLERHREGLSQISRVEASLDLRQEELLTYMQMLEVRPHSDQAPAVPTSAGFPSPSPPPTPPPQHPLPEAPILEAETTEARIASEEDSDQGRCDEFHTPRASPPPLPSAQIASLTDPTGPEHEMDDSSWTCPICTVNIPRSDLKIIENSNRAVCPVCSMSSELDTYNQVERTDAGTSQSATASSSSWECQVCTFVNSDTDCCQICENRQSSSSSSAAVPSAPLEQSESEASAIADRNARLLDTIRRADSGDGDNQIADSRVIIAALAAAGDRDIPDAQLIDWVRQEWPRRVDRVRLEATRRYLANRPDLKPHALEELAFSQHEVSEAMADCPHLSEADCLPVVLDQCSRRRERAVQELAQLYPNLSCRDHHAAVARADGSLEKALDQLNGLVLDSYLGDLSLAGDGPDADAAACVAFDGSQFSLHTLMVDHGLRSESIARRLTKLHNHEDFGHHQLEDLVEAVKATDCMLDEENWLEEVSSYMNKQCPICTEKYPRHQFLAMVNCGCELCQECFYGFVTTNMKDMHVTHLNCPVCRYPKANDVEALQLHFQHMLAQIAHFQHPALRFEPDDVNRLQDRLFDWQTMRNPDFVWCSHCGTGFELDAEAGQNRFTCPRCRRDTCRECRKPWEKQHKGLSCEDFERWKQENDPEFQTRGVAFYLQQHGIECPACHFKYALAGGGCLHFVCRMCRANFCSGCGNLFQHTDSQGLACRHPRSCLYHLRDFDIDRLQQLLRMHKVEFRSFVPDDEEFDECKVMEQKETADGLVDEACSRRVHPGRANLCDKHYSEYLVTLINRNRLDPVEIMTPDELVAVCRRHGLQVALGSKEVNVAELKKAILAQCPL</sequence>
<evidence type="ECO:0000256" key="8">
    <source>
        <dbReference type="SAM" id="MobiDB-lite"/>
    </source>
</evidence>
<evidence type="ECO:0000259" key="10">
    <source>
        <dbReference type="PROSITE" id="PS51873"/>
    </source>
</evidence>
<dbReference type="SMART" id="SM00184">
    <property type="entry name" value="RING"/>
    <property type="match status" value="3"/>
</dbReference>
<dbReference type="InterPro" id="IPR047540">
    <property type="entry name" value="BRcat_RBR_RNF31-like"/>
</dbReference>
<dbReference type="STRING" id="282301.A0A267EZ67"/>
<feature type="region of interest" description="Disordered" evidence="8">
    <location>
        <begin position="377"/>
        <end position="547"/>
    </location>
</feature>
<dbReference type="GO" id="GO:0071797">
    <property type="term" value="C:LUBAC complex"/>
    <property type="evidence" value="ECO:0007669"/>
    <property type="project" value="InterPro"/>
</dbReference>
<dbReference type="GO" id="GO:0036435">
    <property type="term" value="F:K48-linked polyubiquitin modification-dependent protein binding"/>
    <property type="evidence" value="ECO:0007669"/>
    <property type="project" value="TreeGrafter"/>
</dbReference>
<dbReference type="PROSITE" id="PS51873">
    <property type="entry name" value="TRIAD"/>
    <property type="match status" value="1"/>
</dbReference>
<dbReference type="InterPro" id="IPR002867">
    <property type="entry name" value="IBR_dom"/>
</dbReference>
<evidence type="ECO:0000313" key="11">
    <source>
        <dbReference type="EMBL" id="PAA66284.1"/>
    </source>
</evidence>
<evidence type="ECO:0000256" key="1">
    <source>
        <dbReference type="ARBA" id="ARBA00022679"/>
    </source>
</evidence>
<feature type="region of interest" description="Disordered" evidence="8">
    <location>
        <begin position="667"/>
        <end position="696"/>
    </location>
</feature>
<evidence type="ECO:0000256" key="4">
    <source>
        <dbReference type="ARBA" id="ARBA00022771"/>
    </source>
</evidence>
<dbReference type="EMBL" id="NIVC01001573">
    <property type="protein sequence ID" value="PAA66284.1"/>
    <property type="molecule type" value="Genomic_DNA"/>
</dbReference>
<dbReference type="GO" id="GO:0008270">
    <property type="term" value="F:zinc ion binding"/>
    <property type="evidence" value="ECO:0007669"/>
    <property type="project" value="UniProtKB-KW"/>
</dbReference>
<dbReference type="Pfam" id="PF22191">
    <property type="entry name" value="IBR_1"/>
    <property type="match status" value="2"/>
</dbReference>
<dbReference type="Proteomes" id="UP000215902">
    <property type="component" value="Unassembled WGS sequence"/>
</dbReference>
<protein>
    <recommendedName>
        <fullName evidence="13">RBR-type E3 ubiquitin transferase</fullName>
    </recommendedName>
</protein>
<dbReference type="InterPro" id="IPR001841">
    <property type="entry name" value="Znf_RING"/>
</dbReference>
<name>A0A267EZ67_9PLAT</name>
<feature type="compositionally biased region" description="Polar residues" evidence="8">
    <location>
        <begin position="535"/>
        <end position="547"/>
    </location>
</feature>
<evidence type="ECO:0008006" key="13">
    <source>
        <dbReference type="Google" id="ProtNLM"/>
    </source>
</evidence>
<dbReference type="Gene3D" id="3.30.40.10">
    <property type="entry name" value="Zinc/RING finger domain, C3HC4 (zinc finger)"/>
    <property type="match status" value="1"/>
</dbReference>
<keyword evidence="3" id="KW-0677">Repeat</keyword>
<dbReference type="GO" id="GO:1990450">
    <property type="term" value="F:linear polyubiquitin binding"/>
    <property type="evidence" value="ECO:0007669"/>
    <property type="project" value="TreeGrafter"/>
</dbReference>
<dbReference type="PANTHER" id="PTHR16004:SF2">
    <property type="entry name" value="E3 UBIQUITIN-PROTEIN LIGASE LUBEL"/>
    <property type="match status" value="1"/>
</dbReference>
<feature type="compositionally biased region" description="Basic and acidic residues" evidence="8">
    <location>
        <begin position="708"/>
        <end position="725"/>
    </location>
</feature>
<keyword evidence="6" id="KW-0862">Zinc</keyword>
<feature type="region of interest" description="Disordered" evidence="8">
    <location>
        <begin position="195"/>
        <end position="265"/>
    </location>
</feature>
<evidence type="ECO:0000313" key="12">
    <source>
        <dbReference type="Proteomes" id="UP000215902"/>
    </source>
</evidence>
<evidence type="ECO:0000256" key="2">
    <source>
        <dbReference type="ARBA" id="ARBA00022723"/>
    </source>
</evidence>
<keyword evidence="4 7" id="KW-0863">Zinc-finger</keyword>
<feature type="compositionally biased region" description="Pro residues" evidence="8">
    <location>
        <begin position="681"/>
        <end position="696"/>
    </location>
</feature>
<dbReference type="InterPro" id="IPR013083">
    <property type="entry name" value="Znf_RING/FYVE/PHD"/>
</dbReference>
<keyword evidence="2" id="KW-0479">Metal-binding</keyword>
<feature type="compositionally biased region" description="Basic and acidic residues" evidence="8">
    <location>
        <begin position="386"/>
        <end position="520"/>
    </location>
</feature>
<evidence type="ECO:0000256" key="7">
    <source>
        <dbReference type="PROSITE-ProRule" id="PRU00175"/>
    </source>
</evidence>
<keyword evidence="5" id="KW-0833">Ubl conjugation pathway</keyword>
<dbReference type="GO" id="GO:0070530">
    <property type="term" value="F:K63-linked polyubiquitin modification-dependent protein binding"/>
    <property type="evidence" value="ECO:0007669"/>
    <property type="project" value="TreeGrafter"/>
</dbReference>
<dbReference type="Gene3D" id="1.20.120.1750">
    <property type="match status" value="1"/>
</dbReference>
<dbReference type="PROSITE" id="PS50089">
    <property type="entry name" value="ZF_RING_2"/>
    <property type="match status" value="1"/>
</dbReference>
<gene>
    <name evidence="11" type="ORF">BOX15_Mlig030521g1</name>
</gene>
<dbReference type="InterPro" id="IPR044066">
    <property type="entry name" value="TRIAD_supradom"/>
</dbReference>
<dbReference type="Pfam" id="PF18091">
    <property type="entry name" value="E3_UbLigase_RBR"/>
    <property type="match status" value="1"/>
</dbReference>
<evidence type="ECO:0000256" key="6">
    <source>
        <dbReference type="ARBA" id="ARBA00022833"/>
    </source>
</evidence>
<feature type="region of interest" description="Disordered" evidence="8">
    <location>
        <begin position="708"/>
        <end position="757"/>
    </location>
</feature>
<feature type="region of interest" description="Disordered" evidence="8">
    <location>
        <begin position="564"/>
        <end position="637"/>
    </location>
</feature>
<reference evidence="11 12" key="1">
    <citation type="submission" date="2017-06" db="EMBL/GenBank/DDBJ databases">
        <title>A platform for efficient transgenesis in Macrostomum lignano, a flatworm model organism for stem cell research.</title>
        <authorList>
            <person name="Berezikov E."/>
        </authorList>
    </citation>
    <scope>NUCLEOTIDE SEQUENCE [LARGE SCALE GENOMIC DNA]</scope>
    <source>
        <strain evidence="11">DV1</strain>
        <tissue evidence="11">Whole organism</tissue>
    </source>
</reference>
<feature type="compositionally biased region" description="Low complexity" evidence="8">
    <location>
        <begin position="839"/>
        <end position="849"/>
    </location>
</feature>
<dbReference type="SUPFAM" id="SSF57850">
    <property type="entry name" value="RING/U-box"/>
    <property type="match status" value="3"/>
</dbReference>
<dbReference type="CDD" id="cd20337">
    <property type="entry name" value="BRcat_RBR_HOIP"/>
    <property type="match status" value="1"/>
</dbReference>
<dbReference type="InterPro" id="IPR026254">
    <property type="entry name" value="RNF31-like"/>
</dbReference>
<evidence type="ECO:0000256" key="3">
    <source>
        <dbReference type="ARBA" id="ARBA00022737"/>
    </source>
</evidence>
<dbReference type="Gene3D" id="1.20.58.2190">
    <property type="match status" value="1"/>
</dbReference>
<evidence type="ECO:0000256" key="5">
    <source>
        <dbReference type="ARBA" id="ARBA00022786"/>
    </source>
</evidence>
<feature type="domain" description="RING-type" evidence="10">
    <location>
        <begin position="1110"/>
        <end position="1353"/>
    </location>
</feature>
<feature type="domain" description="RING-type" evidence="9">
    <location>
        <begin position="1114"/>
        <end position="1163"/>
    </location>
</feature>
<evidence type="ECO:0000259" key="9">
    <source>
        <dbReference type="PROSITE" id="PS50089"/>
    </source>
</evidence>
<keyword evidence="12" id="KW-1185">Reference proteome</keyword>
<accession>A0A267EZ67</accession>
<feature type="region of interest" description="Disordered" evidence="8">
    <location>
        <begin position="839"/>
        <end position="858"/>
    </location>
</feature>
<dbReference type="SMART" id="SM00647">
    <property type="entry name" value="IBR"/>
    <property type="match status" value="1"/>
</dbReference>